<keyword evidence="5" id="KW-1015">Disulfide bond</keyword>
<organism evidence="8 9">
    <name type="scientific">Sinomicrobium weinanense</name>
    <dbReference type="NCBI Taxonomy" id="2842200"/>
    <lineage>
        <taxon>Bacteria</taxon>
        <taxon>Pseudomonadati</taxon>
        <taxon>Bacteroidota</taxon>
        <taxon>Flavobacteriia</taxon>
        <taxon>Flavobacteriales</taxon>
        <taxon>Flavobacteriaceae</taxon>
        <taxon>Sinomicrobium</taxon>
    </lineage>
</organism>
<evidence type="ECO:0000256" key="4">
    <source>
        <dbReference type="ARBA" id="ARBA00023014"/>
    </source>
</evidence>
<dbReference type="Pfam" id="PF00355">
    <property type="entry name" value="Rieske"/>
    <property type="match status" value="1"/>
</dbReference>
<dbReference type="InterPro" id="IPR017941">
    <property type="entry name" value="Rieske_2Fe-2S"/>
</dbReference>
<name>A0A926JUZ2_9FLAO</name>
<reference evidence="8 9" key="1">
    <citation type="submission" date="2020-09" db="EMBL/GenBank/DDBJ databases">
        <title>Sinomicrobium weinanense sp. nov., a halophilic bacteria isolated from saline-alkali soil.</title>
        <authorList>
            <person name="Wu P."/>
            <person name="Ren H."/>
            <person name="Mei Y."/>
            <person name="Liang Y."/>
            <person name="Chen Z."/>
        </authorList>
    </citation>
    <scope>NUCLEOTIDE SEQUENCE [LARGE SCALE GENOMIC DNA]</scope>
    <source>
        <strain evidence="8 9">FJxs</strain>
    </source>
</reference>
<keyword evidence="3" id="KW-0408">Iron</keyword>
<dbReference type="SUPFAM" id="SSF50022">
    <property type="entry name" value="ISP domain"/>
    <property type="match status" value="1"/>
</dbReference>
<dbReference type="GO" id="GO:0051537">
    <property type="term" value="F:2 iron, 2 sulfur cluster binding"/>
    <property type="evidence" value="ECO:0007669"/>
    <property type="project" value="UniProtKB-KW"/>
</dbReference>
<comment type="cofactor">
    <cofactor evidence="6">
        <name>[2Fe-2S] cluster</name>
        <dbReference type="ChEBI" id="CHEBI:190135"/>
    </cofactor>
</comment>
<evidence type="ECO:0000256" key="5">
    <source>
        <dbReference type="ARBA" id="ARBA00023157"/>
    </source>
</evidence>
<evidence type="ECO:0000313" key="9">
    <source>
        <dbReference type="Proteomes" id="UP000653730"/>
    </source>
</evidence>
<feature type="domain" description="Rieske" evidence="7">
    <location>
        <begin position="69"/>
        <end position="167"/>
    </location>
</feature>
<evidence type="ECO:0000256" key="6">
    <source>
        <dbReference type="ARBA" id="ARBA00034078"/>
    </source>
</evidence>
<dbReference type="Proteomes" id="UP000653730">
    <property type="component" value="Unassembled WGS sequence"/>
</dbReference>
<dbReference type="CDD" id="cd03467">
    <property type="entry name" value="Rieske"/>
    <property type="match status" value="1"/>
</dbReference>
<dbReference type="RefSeq" id="WP_187966834.1">
    <property type="nucleotide sequence ID" value="NZ_JACVDC010000069.1"/>
</dbReference>
<evidence type="ECO:0000259" key="7">
    <source>
        <dbReference type="PROSITE" id="PS51296"/>
    </source>
</evidence>
<comment type="caution">
    <text evidence="8">The sequence shown here is derived from an EMBL/GenBank/DDBJ whole genome shotgun (WGS) entry which is preliminary data.</text>
</comment>
<dbReference type="InterPro" id="IPR005805">
    <property type="entry name" value="Rieske_Fe-S_prot_C"/>
</dbReference>
<accession>A0A926JUZ2</accession>
<protein>
    <submittedName>
        <fullName evidence="8">Rieske (2Fe-2S) protein</fullName>
    </submittedName>
</protein>
<evidence type="ECO:0000256" key="2">
    <source>
        <dbReference type="ARBA" id="ARBA00022723"/>
    </source>
</evidence>
<evidence type="ECO:0000256" key="3">
    <source>
        <dbReference type="ARBA" id="ARBA00023004"/>
    </source>
</evidence>
<keyword evidence="1" id="KW-0001">2Fe-2S</keyword>
<dbReference type="EMBL" id="JACVDC010000069">
    <property type="protein sequence ID" value="MBC9797703.1"/>
    <property type="molecule type" value="Genomic_DNA"/>
</dbReference>
<dbReference type="InterPro" id="IPR014349">
    <property type="entry name" value="Rieske_Fe-S_prot"/>
</dbReference>
<dbReference type="AlphaFoldDB" id="A0A926JUZ2"/>
<dbReference type="PRINTS" id="PR00162">
    <property type="entry name" value="RIESKE"/>
</dbReference>
<dbReference type="Gene3D" id="2.102.10.10">
    <property type="entry name" value="Rieske [2Fe-2S] iron-sulphur domain"/>
    <property type="match status" value="1"/>
</dbReference>
<dbReference type="PANTHER" id="PTHR10134">
    <property type="entry name" value="CYTOCHROME B-C1 COMPLEX SUBUNIT RIESKE, MITOCHONDRIAL"/>
    <property type="match status" value="1"/>
</dbReference>
<evidence type="ECO:0000313" key="8">
    <source>
        <dbReference type="EMBL" id="MBC9797703.1"/>
    </source>
</evidence>
<keyword evidence="9" id="KW-1185">Reference proteome</keyword>
<keyword evidence="4" id="KW-0411">Iron-sulfur</keyword>
<gene>
    <name evidence="8" type="ORF">IBL28_17160</name>
</gene>
<dbReference type="InterPro" id="IPR036922">
    <property type="entry name" value="Rieske_2Fe-2S_sf"/>
</dbReference>
<keyword evidence="2" id="KW-0479">Metal-binding</keyword>
<sequence>MAEKELHHRPEKIPSWKSDFPIEEEQATHVGRREFAKFLGLLSGTLALGNGVIVIKALAFPAKPLEGEHFVCNADEVAVGKMFQFEIEGSKIIPYILIHLEENEWRAFEQKCTHLTCAVRYREDLGKIECPCHHGFFSADTGEVLQGPPPRPLPRLEVVVRDGKVYVREEQQEQTV</sequence>
<evidence type="ECO:0000256" key="1">
    <source>
        <dbReference type="ARBA" id="ARBA00022714"/>
    </source>
</evidence>
<dbReference type="PROSITE" id="PS51296">
    <property type="entry name" value="RIESKE"/>
    <property type="match status" value="1"/>
</dbReference>
<proteinExistence type="predicted"/>
<dbReference type="GO" id="GO:0016020">
    <property type="term" value="C:membrane"/>
    <property type="evidence" value="ECO:0007669"/>
    <property type="project" value="InterPro"/>
</dbReference>
<dbReference type="GO" id="GO:0046872">
    <property type="term" value="F:metal ion binding"/>
    <property type="evidence" value="ECO:0007669"/>
    <property type="project" value="UniProtKB-KW"/>
</dbReference>